<comment type="caution">
    <text evidence="2">The sequence shown here is derived from an EMBL/GenBank/DDBJ whole genome shotgun (WGS) entry which is preliminary data.</text>
</comment>
<organism evidence="2 3">
    <name type="scientific">Nelumbo nucifera</name>
    <name type="common">Sacred lotus</name>
    <dbReference type="NCBI Taxonomy" id="4432"/>
    <lineage>
        <taxon>Eukaryota</taxon>
        <taxon>Viridiplantae</taxon>
        <taxon>Streptophyta</taxon>
        <taxon>Embryophyta</taxon>
        <taxon>Tracheophyta</taxon>
        <taxon>Spermatophyta</taxon>
        <taxon>Magnoliopsida</taxon>
        <taxon>Proteales</taxon>
        <taxon>Nelumbonaceae</taxon>
        <taxon>Nelumbo</taxon>
    </lineage>
</organism>
<dbReference type="Proteomes" id="UP000607653">
    <property type="component" value="Unassembled WGS sequence"/>
</dbReference>
<evidence type="ECO:0000313" key="2">
    <source>
        <dbReference type="EMBL" id="DAD18514.1"/>
    </source>
</evidence>
<feature type="region of interest" description="Disordered" evidence="1">
    <location>
        <begin position="45"/>
        <end position="95"/>
    </location>
</feature>
<protein>
    <submittedName>
        <fullName evidence="2">Uncharacterized protein</fullName>
    </submittedName>
</protein>
<evidence type="ECO:0000256" key="1">
    <source>
        <dbReference type="SAM" id="MobiDB-lite"/>
    </source>
</evidence>
<evidence type="ECO:0000313" key="3">
    <source>
        <dbReference type="Proteomes" id="UP000607653"/>
    </source>
</evidence>
<sequence>MEGEFYRERMSNPRGFVRRRTTAVFLGSDEEGDGQCRQCLRIDPAEAGEEEEEERRGRRKGGGKRIRRKEIENQESERGRAEKKRATAAASAVRE</sequence>
<dbReference type="AlphaFoldDB" id="A0A822XAR5"/>
<gene>
    <name evidence="2" type="ORF">HUJ06_019977</name>
</gene>
<reference evidence="2 3" key="1">
    <citation type="journal article" date="2020" name="Mol. Biol. Evol.">
        <title>Distinct Expression and Methylation Patterns for Genes with Different Fates following a Single Whole-Genome Duplication in Flowering Plants.</title>
        <authorList>
            <person name="Shi T."/>
            <person name="Rahmani R.S."/>
            <person name="Gugger P.F."/>
            <person name="Wang M."/>
            <person name="Li H."/>
            <person name="Zhang Y."/>
            <person name="Li Z."/>
            <person name="Wang Q."/>
            <person name="Van de Peer Y."/>
            <person name="Marchal K."/>
            <person name="Chen J."/>
        </authorList>
    </citation>
    <scope>NUCLEOTIDE SEQUENCE [LARGE SCALE GENOMIC DNA]</scope>
    <source>
        <tissue evidence="2">Leaf</tissue>
    </source>
</reference>
<proteinExistence type="predicted"/>
<keyword evidence="3" id="KW-1185">Reference proteome</keyword>
<accession>A0A822XAR5</accession>
<dbReference type="EMBL" id="DUZY01000001">
    <property type="protein sequence ID" value="DAD18514.1"/>
    <property type="molecule type" value="Genomic_DNA"/>
</dbReference>
<name>A0A822XAR5_NELNU</name>
<feature type="compositionally biased region" description="Basic and acidic residues" evidence="1">
    <location>
        <begin position="69"/>
        <end position="80"/>
    </location>
</feature>
<feature type="compositionally biased region" description="Basic residues" evidence="1">
    <location>
        <begin position="57"/>
        <end position="68"/>
    </location>
</feature>